<proteinExistence type="predicted"/>
<accession>A0A914I9P3</accession>
<organism evidence="4 5">
    <name type="scientific">Globodera rostochiensis</name>
    <name type="common">Golden nematode worm</name>
    <name type="synonym">Heterodera rostochiensis</name>
    <dbReference type="NCBI Taxonomy" id="31243"/>
    <lineage>
        <taxon>Eukaryota</taxon>
        <taxon>Metazoa</taxon>
        <taxon>Ecdysozoa</taxon>
        <taxon>Nematoda</taxon>
        <taxon>Chromadorea</taxon>
        <taxon>Rhabditida</taxon>
        <taxon>Tylenchina</taxon>
        <taxon>Tylenchomorpha</taxon>
        <taxon>Tylenchoidea</taxon>
        <taxon>Heteroderidae</taxon>
        <taxon>Heteroderinae</taxon>
        <taxon>Globodera</taxon>
    </lineage>
</organism>
<feature type="region of interest" description="Disordered" evidence="2">
    <location>
        <begin position="1"/>
        <end position="30"/>
    </location>
</feature>
<keyword evidence="4" id="KW-1185">Reference proteome</keyword>
<dbReference type="AlphaFoldDB" id="A0A914I9P3"/>
<dbReference type="CDD" id="cd15457">
    <property type="entry name" value="NADAR"/>
    <property type="match status" value="1"/>
</dbReference>
<dbReference type="WBParaSite" id="Gr19_v10_g8191.t1">
    <property type="protein sequence ID" value="Gr19_v10_g8191.t1"/>
    <property type="gene ID" value="Gr19_v10_g8191"/>
</dbReference>
<evidence type="ECO:0000256" key="2">
    <source>
        <dbReference type="SAM" id="MobiDB-lite"/>
    </source>
</evidence>
<feature type="compositionally biased region" description="Polar residues" evidence="2">
    <location>
        <begin position="8"/>
        <end position="18"/>
    </location>
</feature>
<dbReference type="Gene3D" id="1.10.357.40">
    <property type="entry name" value="YbiA-like"/>
    <property type="match status" value="1"/>
</dbReference>
<feature type="region of interest" description="Disordered" evidence="2">
    <location>
        <begin position="319"/>
        <end position="348"/>
    </location>
</feature>
<dbReference type="Pfam" id="PF08719">
    <property type="entry name" value="NADAR"/>
    <property type="match status" value="1"/>
</dbReference>
<reference evidence="5" key="1">
    <citation type="submission" date="2022-11" db="UniProtKB">
        <authorList>
            <consortium name="WormBaseParasite"/>
        </authorList>
    </citation>
    <scope>IDENTIFICATION</scope>
</reference>
<dbReference type="SUPFAM" id="SSF143990">
    <property type="entry name" value="YbiA-like"/>
    <property type="match status" value="1"/>
</dbReference>
<protein>
    <submittedName>
        <fullName evidence="5">NADAR domain-containing protein</fullName>
    </submittedName>
</protein>
<dbReference type="InterPro" id="IPR012816">
    <property type="entry name" value="NADAR"/>
</dbReference>
<evidence type="ECO:0000313" key="5">
    <source>
        <dbReference type="WBParaSite" id="Gr19_v10_g8191.t1"/>
    </source>
</evidence>
<dbReference type="InterPro" id="IPR037238">
    <property type="entry name" value="YbiA-like_sf"/>
</dbReference>
<feature type="coiled-coil region" evidence="1">
    <location>
        <begin position="65"/>
        <end position="106"/>
    </location>
</feature>
<evidence type="ECO:0000313" key="4">
    <source>
        <dbReference type="Proteomes" id="UP000887572"/>
    </source>
</evidence>
<evidence type="ECO:0000259" key="3">
    <source>
        <dbReference type="Pfam" id="PF08719"/>
    </source>
</evidence>
<keyword evidence="1" id="KW-0175">Coiled coil</keyword>
<evidence type="ECO:0000256" key="1">
    <source>
        <dbReference type="SAM" id="Coils"/>
    </source>
</evidence>
<feature type="compositionally biased region" description="Gly residues" evidence="2">
    <location>
        <begin position="328"/>
        <end position="340"/>
    </location>
</feature>
<dbReference type="Proteomes" id="UP000887572">
    <property type="component" value="Unplaced"/>
</dbReference>
<name>A0A914I9P3_GLORO</name>
<sequence length="348" mass="39631">MDEHNQPLPLSQSQSGNANRHHQQMRNAQSAATAAVAAAASTVPLSIQNEILWIKQDALQVRNAVILLEQEKDSLRKAIRKLKLENGRLKIKVKSLNEKVAKLSNEELDDEDGKLAPEAELDYDELNRGDFFLIGGIHDPISLRFEAVIRDKDGIEHKSAERYYWYKMAEIFGDAEAMKNILQAPNVQQAEEVMKGIKNFDVGEWDKVKLQHWEDGQRLKLDQVRWIANLLALTKTTYLAISSEDKFFGTGWRKNRDESNKPIFWDGKNEGGKVLMNIRHELKAKHAWNGPQEEEESNTKLREMMRFVWRRIDPSKRAVFGGRSAGMPQGGGGRSGGRGSGNFQYRNH</sequence>
<feature type="domain" description="NADAR" evidence="3">
    <location>
        <begin position="152"/>
        <end position="283"/>
    </location>
</feature>